<evidence type="ECO:0000313" key="2">
    <source>
        <dbReference type="Proteomes" id="UP000219369"/>
    </source>
</evidence>
<protein>
    <recommendedName>
        <fullName evidence="3">Peptidase S8/S53 domain-containing protein</fullName>
    </recommendedName>
</protein>
<gene>
    <name evidence="1" type="ORF">FRV6_13279</name>
</gene>
<dbReference type="OrthoDB" id="5081808at2759"/>
<name>A0A2H3TTU0_FUSOX</name>
<organism evidence="1 2">
    <name type="scientific">Fusarium oxysporum</name>
    <name type="common">Fusarium vascular wilt</name>
    <dbReference type="NCBI Taxonomy" id="5507"/>
    <lineage>
        <taxon>Eukaryota</taxon>
        <taxon>Fungi</taxon>
        <taxon>Dikarya</taxon>
        <taxon>Ascomycota</taxon>
        <taxon>Pezizomycotina</taxon>
        <taxon>Sordariomycetes</taxon>
        <taxon>Hypocreomycetidae</taxon>
        <taxon>Hypocreales</taxon>
        <taxon>Nectriaceae</taxon>
        <taxon>Fusarium</taxon>
        <taxon>Fusarium oxysporum species complex</taxon>
    </lineage>
</organism>
<accession>A0A2H3TTU0</accession>
<dbReference type="GO" id="GO:0004252">
    <property type="term" value="F:serine-type endopeptidase activity"/>
    <property type="evidence" value="ECO:0007669"/>
    <property type="project" value="InterPro"/>
</dbReference>
<dbReference type="EMBL" id="FMJY01000008">
    <property type="protein sequence ID" value="SCO89151.1"/>
    <property type="molecule type" value="Genomic_DNA"/>
</dbReference>
<sequence>MSAPFLRITSTTPAYPSSEVKHNGVLDDPSITIWAPCYRRRLAFSGLFLIAAQWSGVFRNSESLDLTSDEDATPSEKDQKRRPRIRIADLDSGVNEGISLIGQAVKTNNINSSKTLMAGIYVGAICTGKKIEPGYMKGTAEAIDWATDECDVDIISMSIAKEEVTGSGLVDKGAICGHAFMLLEPGRSSAGSSATRGPRVDDTSFPDLDLFDNTEWLYGAGILDQPERYDDPPTLQYFPNDGGEVMEHGHHLQINAEEPLSEKRLRSGSFFVDP</sequence>
<dbReference type="AlphaFoldDB" id="A0A2H3TTU0"/>
<dbReference type="VEuPathDB" id="FungiDB:FOXG_21220"/>
<dbReference type="Proteomes" id="UP000219369">
    <property type="component" value="Unassembled WGS sequence"/>
</dbReference>
<dbReference type="VEuPathDB" id="FungiDB:FOZG_16331"/>
<reference evidence="2" key="1">
    <citation type="submission" date="2016-09" db="EMBL/GenBank/DDBJ databases">
        <authorList>
            <person name="Guldener U."/>
        </authorList>
    </citation>
    <scope>NUCLEOTIDE SEQUENCE [LARGE SCALE GENOMIC DNA]</scope>
    <source>
        <strain evidence="2">V64-1</strain>
    </source>
</reference>
<dbReference type="InterPro" id="IPR036852">
    <property type="entry name" value="Peptidase_S8/S53_dom_sf"/>
</dbReference>
<evidence type="ECO:0008006" key="3">
    <source>
        <dbReference type="Google" id="ProtNLM"/>
    </source>
</evidence>
<dbReference type="SUPFAM" id="SSF52743">
    <property type="entry name" value="Subtilisin-like"/>
    <property type="match status" value="1"/>
</dbReference>
<proteinExistence type="predicted"/>
<evidence type="ECO:0000313" key="1">
    <source>
        <dbReference type="EMBL" id="SCO89151.1"/>
    </source>
</evidence>
<dbReference type="VEuPathDB" id="FungiDB:FOIG_11322"/>
<dbReference type="GO" id="GO:0006508">
    <property type="term" value="P:proteolysis"/>
    <property type="evidence" value="ECO:0007669"/>
    <property type="project" value="InterPro"/>
</dbReference>